<name>A0A4U6TE40_SETVI</name>
<keyword evidence="1" id="KW-0472">Membrane</keyword>
<dbReference type="EMBL" id="CM016559">
    <property type="protein sequence ID" value="TKW00430.1"/>
    <property type="molecule type" value="Genomic_DNA"/>
</dbReference>
<evidence type="ECO:0000256" key="1">
    <source>
        <dbReference type="SAM" id="Phobius"/>
    </source>
</evidence>
<evidence type="ECO:0000313" key="2">
    <source>
        <dbReference type="EMBL" id="TKW00430.1"/>
    </source>
</evidence>
<dbReference type="Gramene" id="TKW00430">
    <property type="protein sequence ID" value="TKW00430"/>
    <property type="gene ID" value="SEVIR_8G107900v2"/>
</dbReference>
<protein>
    <submittedName>
        <fullName evidence="2">Uncharacterized protein</fullName>
    </submittedName>
</protein>
<feature type="transmembrane region" description="Helical" evidence="1">
    <location>
        <begin position="15"/>
        <end position="36"/>
    </location>
</feature>
<dbReference type="Proteomes" id="UP000298652">
    <property type="component" value="Chromosome 8"/>
</dbReference>
<proteinExistence type="predicted"/>
<reference evidence="2" key="1">
    <citation type="submission" date="2019-03" db="EMBL/GenBank/DDBJ databases">
        <title>WGS assembly of Setaria viridis.</title>
        <authorList>
            <person name="Huang P."/>
            <person name="Jenkins J."/>
            <person name="Grimwood J."/>
            <person name="Barry K."/>
            <person name="Healey A."/>
            <person name="Mamidi S."/>
            <person name="Sreedasyam A."/>
            <person name="Shu S."/>
            <person name="Feldman M."/>
            <person name="Wu J."/>
            <person name="Yu Y."/>
            <person name="Chen C."/>
            <person name="Johnson J."/>
            <person name="Rokhsar D."/>
            <person name="Baxter I."/>
            <person name="Schmutz J."/>
            <person name="Brutnell T."/>
            <person name="Kellogg E."/>
        </authorList>
    </citation>
    <scope>NUCLEOTIDE SEQUENCE [LARGE SCALE GENOMIC DNA]</scope>
</reference>
<dbReference type="AlphaFoldDB" id="A0A4U6TE40"/>
<keyword evidence="3" id="KW-1185">Reference proteome</keyword>
<dbReference type="OMA" id="RYSIRVW"/>
<gene>
    <name evidence="2" type="ORF">SEVIR_8G107900v2</name>
</gene>
<keyword evidence="1" id="KW-1133">Transmembrane helix</keyword>
<keyword evidence="1" id="KW-0812">Transmembrane</keyword>
<evidence type="ECO:0000313" key="3">
    <source>
        <dbReference type="Proteomes" id="UP000298652"/>
    </source>
</evidence>
<accession>A0A4U6TE40</accession>
<organism evidence="2 3">
    <name type="scientific">Setaria viridis</name>
    <name type="common">Green bristlegrass</name>
    <name type="synonym">Setaria italica subsp. viridis</name>
    <dbReference type="NCBI Taxonomy" id="4556"/>
    <lineage>
        <taxon>Eukaryota</taxon>
        <taxon>Viridiplantae</taxon>
        <taxon>Streptophyta</taxon>
        <taxon>Embryophyta</taxon>
        <taxon>Tracheophyta</taxon>
        <taxon>Spermatophyta</taxon>
        <taxon>Magnoliopsida</taxon>
        <taxon>Liliopsida</taxon>
        <taxon>Poales</taxon>
        <taxon>Poaceae</taxon>
        <taxon>PACMAD clade</taxon>
        <taxon>Panicoideae</taxon>
        <taxon>Panicodae</taxon>
        <taxon>Paniceae</taxon>
        <taxon>Cenchrinae</taxon>
        <taxon>Setaria</taxon>
    </lineage>
</organism>
<sequence length="80" mass="8971">MGNGDWTAFPSIGDWWSAVGSMPGAPLKGWWSLIILKKRNARVFQRSFLQHGLVGKIKEEARCWVMAGAKHLGVITNFEE</sequence>